<dbReference type="Gene3D" id="3.40.50.150">
    <property type="entry name" value="Vaccinia Virus protein VP39"/>
    <property type="match status" value="2"/>
</dbReference>
<dbReference type="OrthoDB" id="9816564at2"/>
<dbReference type="GO" id="GO:0008168">
    <property type="term" value="F:methyltransferase activity"/>
    <property type="evidence" value="ECO:0007669"/>
    <property type="project" value="UniProtKB-KW"/>
</dbReference>
<dbReference type="EMBL" id="FNGO01000001">
    <property type="protein sequence ID" value="SDL08706.1"/>
    <property type="molecule type" value="Genomic_DNA"/>
</dbReference>
<name>A0A1G9H6V1_9FIRM</name>
<dbReference type="STRING" id="321763.SAMN04488692_101120"/>
<accession>A0A1G9H6V1</accession>
<keyword evidence="1" id="KW-0808">Transferase</keyword>
<organism evidence="1 2">
    <name type="scientific">Halarsenatibacter silvermanii</name>
    <dbReference type="NCBI Taxonomy" id="321763"/>
    <lineage>
        <taxon>Bacteria</taxon>
        <taxon>Bacillati</taxon>
        <taxon>Bacillota</taxon>
        <taxon>Clostridia</taxon>
        <taxon>Halanaerobiales</taxon>
        <taxon>Halarsenatibacteraceae</taxon>
        <taxon>Halarsenatibacter</taxon>
    </lineage>
</organism>
<dbReference type="Proteomes" id="UP000199476">
    <property type="component" value="Unassembled WGS sequence"/>
</dbReference>
<dbReference type="GO" id="GO:0032259">
    <property type="term" value="P:methylation"/>
    <property type="evidence" value="ECO:0007669"/>
    <property type="project" value="UniProtKB-KW"/>
</dbReference>
<evidence type="ECO:0000313" key="2">
    <source>
        <dbReference type="Proteomes" id="UP000199476"/>
    </source>
</evidence>
<proteinExistence type="predicted"/>
<dbReference type="RefSeq" id="WP_089757634.1">
    <property type="nucleotide sequence ID" value="NZ_FNGO01000001.1"/>
</dbReference>
<reference evidence="1 2" key="1">
    <citation type="submission" date="2016-10" db="EMBL/GenBank/DDBJ databases">
        <authorList>
            <person name="de Groot N.N."/>
        </authorList>
    </citation>
    <scope>NUCLEOTIDE SEQUENCE [LARGE SCALE GENOMIC DNA]</scope>
    <source>
        <strain evidence="1 2">SLAS-1</strain>
    </source>
</reference>
<dbReference type="AlphaFoldDB" id="A0A1G9H6V1"/>
<keyword evidence="1" id="KW-0489">Methyltransferase</keyword>
<keyword evidence="2" id="KW-1185">Reference proteome</keyword>
<gene>
    <name evidence="1" type="ORF">SAMN04488692_101120</name>
</gene>
<sequence>MRCKLCHNQNLSAHSSTKEKSGCDFYHCPECDLIFLAEKHLPDPEAERERYLEHDNTFDCPGYVDMMQEFIDSFLRPFLPGIDRALDFGCGPGPVLASLLAEKLSEVDIYDPYFFPGEDFRENQYGLITSTEVWEHLFNPADEISLLCGLLKEGGYLAVMTSLHPGLDKFTGWHYHLDRTHVTFFSWKTIEWISRRFPLQVAISDREKRIVWQKE</sequence>
<evidence type="ECO:0000313" key="1">
    <source>
        <dbReference type="EMBL" id="SDL08706.1"/>
    </source>
</evidence>
<protein>
    <submittedName>
        <fullName evidence="1">Methyltransferase domain-containing protein</fullName>
    </submittedName>
</protein>
<dbReference type="InterPro" id="IPR029063">
    <property type="entry name" value="SAM-dependent_MTases_sf"/>
</dbReference>
<dbReference type="SUPFAM" id="SSF53335">
    <property type="entry name" value="S-adenosyl-L-methionine-dependent methyltransferases"/>
    <property type="match status" value="1"/>
</dbReference>
<dbReference type="Pfam" id="PF13489">
    <property type="entry name" value="Methyltransf_23"/>
    <property type="match status" value="1"/>
</dbReference>